<accession>A0A173WW51</accession>
<dbReference type="Gene3D" id="3.90.930.1">
    <property type="match status" value="1"/>
</dbReference>
<organism evidence="1 2">
    <name type="scientific">Hungatella hathewayi</name>
    <dbReference type="NCBI Taxonomy" id="154046"/>
    <lineage>
        <taxon>Bacteria</taxon>
        <taxon>Bacillati</taxon>
        <taxon>Bacillota</taxon>
        <taxon>Clostridia</taxon>
        <taxon>Lachnospirales</taxon>
        <taxon>Lachnospiraceae</taxon>
        <taxon>Hungatella</taxon>
    </lineage>
</organism>
<evidence type="ECO:0000313" key="1">
    <source>
        <dbReference type="EMBL" id="CUN43733.1"/>
    </source>
</evidence>
<dbReference type="Proteomes" id="UP000095651">
    <property type="component" value="Unassembled WGS sequence"/>
</dbReference>
<sequence length="53" mass="6467">MEHEAEKNNRKEWKDYHENGVLAAEGHYSKGEEMGTWRYYDEQGRLEDEEVYE</sequence>
<name>A0A173WW51_9FIRM</name>
<evidence type="ECO:0000313" key="2">
    <source>
        <dbReference type="Proteomes" id="UP000095651"/>
    </source>
</evidence>
<gene>
    <name evidence="1" type="ORF">ERS852407_00180</name>
</gene>
<dbReference type="EMBL" id="CYZE01000001">
    <property type="protein sequence ID" value="CUN43733.1"/>
    <property type="molecule type" value="Genomic_DNA"/>
</dbReference>
<proteinExistence type="predicted"/>
<reference evidence="1 2" key="1">
    <citation type="submission" date="2015-09" db="EMBL/GenBank/DDBJ databases">
        <authorList>
            <consortium name="Pathogen Informatics"/>
        </authorList>
    </citation>
    <scope>NUCLEOTIDE SEQUENCE [LARGE SCALE GENOMIC DNA]</scope>
    <source>
        <strain evidence="1 2">2789STDY5608850</strain>
    </source>
</reference>
<dbReference type="RefSeq" id="WP_155521530.1">
    <property type="nucleotide sequence ID" value="NZ_CABIXC010000001.1"/>
</dbReference>
<protein>
    <submittedName>
        <fullName evidence="1">MORN repeat variant</fullName>
    </submittedName>
</protein>
<dbReference type="AlphaFoldDB" id="A0A173WW51"/>
<dbReference type="SUPFAM" id="SSF82185">
    <property type="entry name" value="Histone H3 K4-specific methyltransferase SET7/9 N-terminal domain"/>
    <property type="match status" value="1"/>
</dbReference>